<evidence type="ECO:0000313" key="3">
    <source>
        <dbReference type="Proteomes" id="UP000184501"/>
    </source>
</evidence>
<dbReference type="EMBL" id="FQVN01000006">
    <property type="protein sequence ID" value="SHG11068.1"/>
    <property type="molecule type" value="Genomic_DNA"/>
</dbReference>
<proteinExistence type="predicted"/>
<feature type="domain" description="SCO6045-like C-terminal" evidence="1">
    <location>
        <begin position="22"/>
        <end position="108"/>
    </location>
</feature>
<dbReference type="Proteomes" id="UP000184501">
    <property type="component" value="Unassembled WGS sequence"/>
</dbReference>
<keyword evidence="3" id="KW-1185">Reference proteome</keyword>
<organism evidence="2 3">
    <name type="scientific">Streptoalloteichus hindustanus</name>
    <dbReference type="NCBI Taxonomy" id="2017"/>
    <lineage>
        <taxon>Bacteria</taxon>
        <taxon>Bacillati</taxon>
        <taxon>Actinomycetota</taxon>
        <taxon>Actinomycetes</taxon>
        <taxon>Pseudonocardiales</taxon>
        <taxon>Pseudonocardiaceae</taxon>
        <taxon>Streptoalloteichus</taxon>
    </lineage>
</organism>
<dbReference type="AlphaFoldDB" id="A0A1M5H583"/>
<dbReference type="RefSeq" id="WP_073485714.1">
    <property type="nucleotide sequence ID" value="NZ_FQVN01000006.1"/>
</dbReference>
<dbReference type="STRING" id="2017.SAMN05444320_106406"/>
<sequence length="126" mass="14198">MSGGTRDGGVDPGDAERRHRLAAAQTDLLRALVLSADPPPGFDAERVRAQARALRAKRRRIVARLRPDLVDQLGDRFSPLFDAYAAANPRRAGSTTRQDASSFADWLAQRGEVLPPRRRWWWRRGR</sequence>
<dbReference type="OrthoDB" id="5382443at2"/>
<evidence type="ECO:0000313" key="2">
    <source>
        <dbReference type="EMBL" id="SHG11068.1"/>
    </source>
</evidence>
<protein>
    <recommendedName>
        <fullName evidence="1">SCO6045-like C-terminal domain-containing protein</fullName>
    </recommendedName>
</protein>
<accession>A0A1M5H583</accession>
<evidence type="ECO:0000259" key="1">
    <source>
        <dbReference type="Pfam" id="PF26136"/>
    </source>
</evidence>
<gene>
    <name evidence="2" type="ORF">SAMN05444320_106406</name>
</gene>
<dbReference type="InterPro" id="IPR058711">
    <property type="entry name" value="SCO6045-like_C"/>
</dbReference>
<name>A0A1M5H583_STRHI</name>
<dbReference type="Pfam" id="PF26136">
    <property type="entry name" value="SCO6045_C"/>
    <property type="match status" value="1"/>
</dbReference>
<reference evidence="2 3" key="1">
    <citation type="submission" date="2016-11" db="EMBL/GenBank/DDBJ databases">
        <authorList>
            <person name="Jaros S."/>
            <person name="Januszkiewicz K."/>
            <person name="Wedrychowicz H."/>
        </authorList>
    </citation>
    <scope>NUCLEOTIDE SEQUENCE [LARGE SCALE GENOMIC DNA]</scope>
    <source>
        <strain evidence="2 3">DSM 44523</strain>
    </source>
</reference>